<evidence type="ECO:0000256" key="1">
    <source>
        <dbReference type="ARBA" id="ARBA00004442"/>
    </source>
</evidence>
<name>A0A3M5P5K7_PSEVI</name>
<dbReference type="GO" id="GO:0016020">
    <property type="term" value="C:membrane"/>
    <property type="evidence" value="ECO:0007669"/>
    <property type="project" value="UniProtKB-SubCell"/>
</dbReference>
<dbReference type="AlphaFoldDB" id="A0A3M5P5K7"/>
<dbReference type="EMBL" id="RBTP01000048">
    <property type="protein sequence ID" value="RMT80020.1"/>
    <property type="molecule type" value="Genomic_DNA"/>
</dbReference>
<dbReference type="GO" id="GO:0015562">
    <property type="term" value="F:efflux transmembrane transporter activity"/>
    <property type="evidence" value="ECO:0007669"/>
    <property type="project" value="InterPro"/>
</dbReference>
<organism evidence="3 4">
    <name type="scientific">Pseudomonas viridiflava</name>
    <name type="common">Phytomonas viridiflava</name>
    <dbReference type="NCBI Taxonomy" id="33069"/>
    <lineage>
        <taxon>Bacteria</taxon>
        <taxon>Pseudomonadati</taxon>
        <taxon>Pseudomonadota</taxon>
        <taxon>Gammaproteobacteria</taxon>
        <taxon>Pseudomonadales</taxon>
        <taxon>Pseudomonadaceae</taxon>
        <taxon>Pseudomonas</taxon>
    </lineage>
</organism>
<dbReference type="Gene3D" id="1.20.1600.10">
    <property type="entry name" value="Outer membrane efflux proteins (OEP)"/>
    <property type="match status" value="1"/>
</dbReference>
<dbReference type="InterPro" id="IPR010131">
    <property type="entry name" value="MdtP/NodT-like"/>
</dbReference>
<comment type="subcellular location">
    <subcellularLocation>
        <location evidence="1">Cell outer membrane</location>
    </subcellularLocation>
</comment>
<keyword evidence="2" id="KW-0732">Signal</keyword>
<feature type="chain" id="PRO_5018313733" evidence="2">
    <location>
        <begin position="39"/>
        <end position="508"/>
    </location>
</feature>
<dbReference type="SUPFAM" id="SSF56954">
    <property type="entry name" value="Outer membrane efflux proteins (OEP)"/>
    <property type="match status" value="1"/>
</dbReference>
<gene>
    <name evidence="3" type="ORF">ALP40_05452</name>
</gene>
<sequence>MACIPHCRQRACSRYRHCAMTKSILFLCVAICSVKVHAMQALAPSEATMPQQRSVTLSQEMINLTLADAVFLGLRNNRSIKSAYLGRLAQKFDLRVSEDIFTPKLVLSGSYLASRNQSDRYRQSQVAPTTTMLGEFGTRFSLSWTNQLTTANAAGRAGNDGTTFTIIQPLLRGAGRDVATAPVRLARLSELINRLSLKSTVSQTVTQVITAYRDLLRAQEQLRIAQDALARSRQLLEVNQAMIDAGRMAAFEIVQTEADVASQELGTEEAANQLDSSRLELLRLLALNQETRVLAVESLEARRMELSRSQAMKTALEQQPDYLGQLIANKQASINLLVARNDRLWDVSLVGGASQVSNFYTDVQGRDSDRRWEGYAGVQVEIPIGDLSRKQNAVRAQVNVENQELLLTEARQILERDVGDAVRNIGTRWRQYEISIRARDLSRRKLEIERDKLQVGRSSNFQVLSFEADLRNAESASVDALIAYLNAKTQLDQTLGTTLESWDIALND</sequence>
<evidence type="ECO:0000313" key="4">
    <source>
        <dbReference type="Proteomes" id="UP000273854"/>
    </source>
</evidence>
<dbReference type="PANTHER" id="PTHR30203">
    <property type="entry name" value="OUTER MEMBRANE CATION EFFLUX PROTEIN"/>
    <property type="match status" value="1"/>
</dbReference>
<comment type="caution">
    <text evidence="3">The sequence shown here is derived from an EMBL/GenBank/DDBJ whole genome shotgun (WGS) entry which is preliminary data.</text>
</comment>
<dbReference type="Proteomes" id="UP000273854">
    <property type="component" value="Unassembled WGS sequence"/>
</dbReference>
<accession>A0A3M5P5K7</accession>
<reference evidence="3 4" key="1">
    <citation type="submission" date="2018-08" db="EMBL/GenBank/DDBJ databases">
        <title>Recombination of ecologically and evolutionarily significant loci maintains genetic cohesion in the Pseudomonas syringae species complex.</title>
        <authorList>
            <person name="Dillon M."/>
            <person name="Thakur S."/>
            <person name="Almeida R.N.D."/>
            <person name="Weir B.S."/>
            <person name="Guttman D.S."/>
        </authorList>
    </citation>
    <scope>NUCLEOTIDE SEQUENCE [LARGE SCALE GENOMIC DNA]</scope>
    <source>
        <strain evidence="3 4">ICMP 19473</strain>
    </source>
</reference>
<proteinExistence type="predicted"/>
<evidence type="ECO:0000256" key="2">
    <source>
        <dbReference type="SAM" id="SignalP"/>
    </source>
</evidence>
<feature type="signal peptide" evidence="2">
    <location>
        <begin position="1"/>
        <end position="38"/>
    </location>
</feature>
<dbReference type="PANTHER" id="PTHR30203:SF30">
    <property type="entry name" value="OUTER MEMBRANE PROTEIN-RELATED"/>
    <property type="match status" value="1"/>
</dbReference>
<evidence type="ECO:0000313" key="3">
    <source>
        <dbReference type="EMBL" id="RMT80020.1"/>
    </source>
</evidence>
<protein>
    <submittedName>
        <fullName evidence="3">Srpc3 protein</fullName>
    </submittedName>
</protein>